<reference evidence="1" key="1">
    <citation type="submission" date="2021-02" db="EMBL/GenBank/DDBJ databases">
        <title>Natrosporangium hydrolyticum gen. nov., sp. nov, a haloalkaliphilic actinobacterium from a soda solonchak soil.</title>
        <authorList>
            <person name="Sorokin D.Y."/>
            <person name="Khijniak T.V."/>
            <person name="Zakharycheva A.P."/>
            <person name="Boueva O.V."/>
            <person name="Ariskina E.V."/>
            <person name="Hahnke R.L."/>
            <person name="Bunk B."/>
            <person name="Sproer C."/>
            <person name="Schumann P."/>
            <person name="Evtushenko L.I."/>
            <person name="Kublanov I.V."/>
        </authorList>
    </citation>
    <scope>NUCLEOTIDE SEQUENCE</scope>
    <source>
        <strain evidence="1">DSM 106523</strain>
    </source>
</reference>
<dbReference type="RefSeq" id="WP_239676653.1">
    <property type="nucleotide sequence ID" value="NZ_CP070499.1"/>
</dbReference>
<proteinExistence type="predicted"/>
<dbReference type="Proteomes" id="UP000662857">
    <property type="component" value="Chromosome"/>
</dbReference>
<evidence type="ECO:0000313" key="1">
    <source>
        <dbReference type="EMBL" id="QSB14516.1"/>
    </source>
</evidence>
<evidence type="ECO:0000313" key="2">
    <source>
        <dbReference type="Proteomes" id="UP000662857"/>
    </source>
</evidence>
<dbReference type="AlphaFoldDB" id="A0A895YIU8"/>
<name>A0A895YIU8_9ACTN</name>
<organism evidence="1 2">
    <name type="scientific">Natronosporangium hydrolyticum</name>
    <dbReference type="NCBI Taxonomy" id="2811111"/>
    <lineage>
        <taxon>Bacteria</taxon>
        <taxon>Bacillati</taxon>
        <taxon>Actinomycetota</taxon>
        <taxon>Actinomycetes</taxon>
        <taxon>Micromonosporales</taxon>
        <taxon>Micromonosporaceae</taxon>
        <taxon>Natronosporangium</taxon>
    </lineage>
</organism>
<dbReference type="KEGG" id="nhy:JQS43_24050"/>
<keyword evidence="2" id="KW-1185">Reference proteome</keyword>
<sequence>MAATIWQEHWRAITAGSVALGGLALLAFAPAGLALGVERFAERNADAAIGHPLGAEVTDGHITFIVHEIRCGPDEQGETTHGRLCEVTIGARNDGTATATIPGDRQHLAGPDGLRHLPVPGEPAPFGTLPPGTAATAVLSYDLPEHADITHVRLHGDVYTEGESVGLDAPPLPR</sequence>
<protein>
    <recommendedName>
        <fullName evidence="3">DUF4352 domain-containing protein</fullName>
    </recommendedName>
</protein>
<dbReference type="EMBL" id="CP070499">
    <property type="protein sequence ID" value="QSB14516.1"/>
    <property type="molecule type" value="Genomic_DNA"/>
</dbReference>
<gene>
    <name evidence="1" type="ORF">JQS43_24050</name>
</gene>
<evidence type="ECO:0008006" key="3">
    <source>
        <dbReference type="Google" id="ProtNLM"/>
    </source>
</evidence>
<accession>A0A895YIU8</accession>